<comment type="caution">
    <text evidence="7">The sequence shown here is derived from an EMBL/GenBank/DDBJ whole genome shotgun (WGS) entry which is preliminary data.</text>
</comment>
<feature type="domain" description="HTH araC/xylS-type" evidence="6">
    <location>
        <begin position="421"/>
        <end position="525"/>
    </location>
</feature>
<organism evidence="7 8">
    <name type="scientific">Aquimarina aggregata</name>
    <dbReference type="NCBI Taxonomy" id="1642818"/>
    <lineage>
        <taxon>Bacteria</taxon>
        <taxon>Pseudomonadati</taxon>
        <taxon>Bacteroidota</taxon>
        <taxon>Flavobacteriia</taxon>
        <taxon>Flavobacteriales</taxon>
        <taxon>Flavobacteriaceae</taxon>
        <taxon>Aquimarina</taxon>
    </lineage>
</organism>
<evidence type="ECO:0000256" key="2">
    <source>
        <dbReference type="ARBA" id="ARBA00023125"/>
    </source>
</evidence>
<keyword evidence="5" id="KW-1133">Transmembrane helix</keyword>
<keyword evidence="1" id="KW-0805">Transcription regulation</keyword>
<reference evidence="7 8" key="1">
    <citation type="submission" date="2016-01" db="EMBL/GenBank/DDBJ databases">
        <title>The draft genome sequence of Aquimarina sp. RZW4-3-2.</title>
        <authorList>
            <person name="Wang Y."/>
        </authorList>
    </citation>
    <scope>NUCLEOTIDE SEQUENCE [LARGE SCALE GENOMIC DNA]</scope>
    <source>
        <strain evidence="7 8">RZW4-3-2</strain>
    </source>
</reference>
<keyword evidence="5" id="KW-0812">Transmembrane</keyword>
<dbReference type="AlphaFoldDB" id="A0A162Z878"/>
<dbReference type="SMART" id="SM00342">
    <property type="entry name" value="HTH_ARAC"/>
    <property type="match status" value="1"/>
</dbReference>
<dbReference type="GO" id="GO:0043565">
    <property type="term" value="F:sequence-specific DNA binding"/>
    <property type="evidence" value="ECO:0007669"/>
    <property type="project" value="InterPro"/>
</dbReference>
<proteinExistence type="predicted"/>
<sequence>MDIDFSLYNKVVNSPQDSITKYKNLSREAYRVGDLNTFKTYSDIVLAIAIANDLEEIRVRSLVNIAIYYQQTDQYEKSLESYLEAEKLVTVLPNGSYLKILIETNLGNLHNSLGNSELAILAMKKALELSKDHDNTEEFENVAYSVLGTAYLNQKKFHEALTYMKLSKKLAIKMNRDDNLIRTMINISECYLKEKKYEDVIKNSSEVLELITNKESIESKALTQITIGAAYIGLEKYAKALTPLEEAKDIGVSGGFLKIKMDAHNYLAQVYESLGKLKKSLGEQKAYTQTRDQYFKTLSKAQRLKVEKESEIKSDIISQQQESIVFLSKEKQLSIFAGVVLVILFIVSSIIYWNRRRKLKEESIQLQGDKLLLKSENEVLKDKLNTIALTNHKQKISEQNSQSKEFKKTSFSLQEQEKHMKNVLEYMEEKKPYLDHEIKQSDIAKNLDMSVHLFSEVLNACFKKNFNSFINLYRVDQAKQLMKNPRYKHYKILAIGYEAGFPSKTSFNRVFKNLVGLTPTEYQKKHSNSL</sequence>
<dbReference type="PROSITE" id="PS01124">
    <property type="entry name" value="HTH_ARAC_FAMILY_2"/>
    <property type="match status" value="1"/>
</dbReference>
<keyword evidence="8" id="KW-1185">Reference proteome</keyword>
<dbReference type="InterPro" id="IPR019734">
    <property type="entry name" value="TPR_rpt"/>
</dbReference>
<dbReference type="Pfam" id="PF12833">
    <property type="entry name" value="HTH_18"/>
    <property type="match status" value="1"/>
</dbReference>
<feature type="repeat" description="TPR" evidence="4">
    <location>
        <begin position="100"/>
        <end position="133"/>
    </location>
</feature>
<feature type="transmembrane region" description="Helical" evidence="5">
    <location>
        <begin position="333"/>
        <end position="353"/>
    </location>
</feature>
<dbReference type="SUPFAM" id="SSF48452">
    <property type="entry name" value="TPR-like"/>
    <property type="match status" value="2"/>
</dbReference>
<gene>
    <name evidence="7" type="ORF">AWE51_08190</name>
</gene>
<dbReference type="SMART" id="SM00028">
    <property type="entry name" value="TPR"/>
    <property type="match status" value="5"/>
</dbReference>
<evidence type="ECO:0000259" key="6">
    <source>
        <dbReference type="PROSITE" id="PS01124"/>
    </source>
</evidence>
<dbReference type="PANTHER" id="PTHR43280:SF29">
    <property type="entry name" value="ARAC-FAMILY TRANSCRIPTIONAL REGULATOR"/>
    <property type="match status" value="1"/>
</dbReference>
<keyword evidence="2" id="KW-0238">DNA-binding</keyword>
<keyword evidence="3" id="KW-0804">Transcription</keyword>
<dbReference type="EMBL" id="LQRT01000024">
    <property type="protein sequence ID" value="KZS39620.1"/>
    <property type="molecule type" value="Genomic_DNA"/>
</dbReference>
<dbReference type="Gene3D" id="1.10.10.60">
    <property type="entry name" value="Homeodomain-like"/>
    <property type="match status" value="2"/>
</dbReference>
<evidence type="ECO:0000256" key="5">
    <source>
        <dbReference type="SAM" id="Phobius"/>
    </source>
</evidence>
<keyword evidence="5" id="KW-0472">Membrane</keyword>
<dbReference type="SUPFAM" id="SSF46689">
    <property type="entry name" value="Homeodomain-like"/>
    <property type="match status" value="1"/>
</dbReference>
<dbReference type="GO" id="GO:0003700">
    <property type="term" value="F:DNA-binding transcription factor activity"/>
    <property type="evidence" value="ECO:0007669"/>
    <property type="project" value="InterPro"/>
</dbReference>
<dbReference type="Proteomes" id="UP000076715">
    <property type="component" value="Unassembled WGS sequence"/>
</dbReference>
<dbReference type="InterPro" id="IPR011990">
    <property type="entry name" value="TPR-like_helical_dom_sf"/>
</dbReference>
<keyword evidence="4" id="KW-0802">TPR repeat</keyword>
<accession>A0A162Z878</accession>
<dbReference type="Gene3D" id="1.25.40.10">
    <property type="entry name" value="Tetratricopeptide repeat domain"/>
    <property type="match status" value="2"/>
</dbReference>
<dbReference type="PANTHER" id="PTHR43280">
    <property type="entry name" value="ARAC-FAMILY TRANSCRIPTIONAL REGULATOR"/>
    <property type="match status" value="1"/>
</dbReference>
<dbReference type="InterPro" id="IPR018060">
    <property type="entry name" value="HTH_AraC"/>
</dbReference>
<dbReference type="PROSITE" id="PS50005">
    <property type="entry name" value="TPR"/>
    <property type="match status" value="1"/>
</dbReference>
<evidence type="ECO:0000313" key="7">
    <source>
        <dbReference type="EMBL" id="KZS39620.1"/>
    </source>
</evidence>
<protein>
    <recommendedName>
        <fullName evidence="6">HTH araC/xylS-type domain-containing protein</fullName>
    </recommendedName>
</protein>
<evidence type="ECO:0000256" key="4">
    <source>
        <dbReference type="PROSITE-ProRule" id="PRU00339"/>
    </source>
</evidence>
<dbReference type="STRING" id="1642818.AWE51_08190"/>
<dbReference type="PROSITE" id="PS00041">
    <property type="entry name" value="HTH_ARAC_FAMILY_1"/>
    <property type="match status" value="1"/>
</dbReference>
<name>A0A162Z878_9FLAO</name>
<dbReference type="InterPro" id="IPR018062">
    <property type="entry name" value="HTH_AraC-typ_CS"/>
</dbReference>
<evidence type="ECO:0000313" key="8">
    <source>
        <dbReference type="Proteomes" id="UP000076715"/>
    </source>
</evidence>
<dbReference type="InterPro" id="IPR009057">
    <property type="entry name" value="Homeodomain-like_sf"/>
</dbReference>
<dbReference type="Pfam" id="PF13424">
    <property type="entry name" value="TPR_12"/>
    <property type="match status" value="1"/>
</dbReference>
<evidence type="ECO:0000256" key="1">
    <source>
        <dbReference type="ARBA" id="ARBA00023015"/>
    </source>
</evidence>
<evidence type="ECO:0000256" key="3">
    <source>
        <dbReference type="ARBA" id="ARBA00023163"/>
    </source>
</evidence>